<feature type="binding site" evidence="9">
    <location>
        <position position="58"/>
    </location>
    <ligand>
        <name>Mg(2+)</name>
        <dbReference type="ChEBI" id="CHEBI:18420"/>
    </ligand>
</feature>
<comment type="cofactor">
    <cofactor evidence="9">
        <name>Mg(2+)</name>
        <dbReference type="ChEBI" id="CHEBI:18420"/>
    </cofactor>
</comment>
<dbReference type="Pfam" id="PF01884">
    <property type="entry name" value="PcrB"/>
    <property type="match status" value="1"/>
</dbReference>
<feature type="binding site" evidence="9">
    <location>
        <begin position="232"/>
        <end position="233"/>
    </location>
    <ligand>
        <name>sn-glycerol 1-phosphate</name>
        <dbReference type="ChEBI" id="CHEBI:57685"/>
    </ligand>
</feature>
<dbReference type="CDD" id="cd02812">
    <property type="entry name" value="PcrB_like"/>
    <property type="match status" value="1"/>
</dbReference>
<gene>
    <name evidence="10" type="ORF">SAMN06265367_102241</name>
</gene>
<dbReference type="Proteomes" id="UP001157915">
    <property type="component" value="Unassembled WGS sequence"/>
</dbReference>
<feature type="binding site" evidence="9">
    <location>
        <begin position="179"/>
        <end position="185"/>
    </location>
    <ligand>
        <name>sn-glycerol 1-phosphate</name>
        <dbReference type="ChEBI" id="CHEBI:57685"/>
    </ligand>
</feature>
<name>A0ABY1NMG9_9BACT</name>
<evidence type="ECO:0000256" key="6">
    <source>
        <dbReference type="ARBA" id="ARBA00023209"/>
    </source>
</evidence>
<proteinExistence type="inferred from homology"/>
<dbReference type="HAMAP" id="MF_00112">
    <property type="entry name" value="GGGP_HepGP_synthase"/>
    <property type="match status" value="1"/>
</dbReference>
<dbReference type="InterPro" id="IPR039074">
    <property type="entry name" value="GGGP/HepGP_synthase_I"/>
</dbReference>
<keyword evidence="6 9" id="KW-0594">Phospholipid biosynthesis</keyword>
<evidence type="ECO:0000256" key="3">
    <source>
        <dbReference type="ARBA" id="ARBA00022723"/>
    </source>
</evidence>
<organism evidence="10 11">
    <name type="scientific">Algoriphagus winogradskyi</name>
    <dbReference type="NCBI Taxonomy" id="237017"/>
    <lineage>
        <taxon>Bacteria</taxon>
        <taxon>Pseudomonadati</taxon>
        <taxon>Bacteroidota</taxon>
        <taxon>Cytophagia</taxon>
        <taxon>Cytophagales</taxon>
        <taxon>Cyclobacteriaceae</taxon>
        <taxon>Algoriphagus</taxon>
    </lineage>
</organism>
<dbReference type="Gene3D" id="3.20.20.390">
    <property type="entry name" value="FMN-linked oxidoreductases"/>
    <property type="match status" value="1"/>
</dbReference>
<dbReference type="PANTHER" id="PTHR40029:SF2">
    <property type="entry name" value="HEPTAPRENYLGLYCERYL PHOSPHATE SYNTHASE"/>
    <property type="match status" value="1"/>
</dbReference>
<sequence length="259" mass="28166">MSQLKKKVSKILKDLNSSGTKGLAWLVDPDKIINPTLFKEKFDWVKDSYLDLIFVGGSTLSRDNFREVVLSVKQIAGEIPVVIFPGSQMQLAEEADAILFLSLISGRNPEYLIGQQVLAAPIIKKMKLEPLPTAYMLVNEGEITSVQYVTQTIPLPNSKPNLAKATALAGHYLGMKYFYMDAGSGAKSPVSPAVIKAVKSVTKKPIIVGGGLDSLEKVRNAYESGADLLVIGNAIEKDPSFLAKVLDYKVLLNLSLNVN</sequence>
<evidence type="ECO:0000313" key="11">
    <source>
        <dbReference type="Proteomes" id="UP001157915"/>
    </source>
</evidence>
<evidence type="ECO:0000256" key="8">
    <source>
        <dbReference type="ARBA" id="ARBA00047288"/>
    </source>
</evidence>
<evidence type="ECO:0000256" key="9">
    <source>
        <dbReference type="HAMAP-Rule" id="MF_00112"/>
    </source>
</evidence>
<dbReference type="PANTHER" id="PTHR40029">
    <property type="match status" value="1"/>
</dbReference>
<feature type="binding site" evidence="9">
    <location>
        <position position="28"/>
    </location>
    <ligand>
        <name>Mg(2+)</name>
        <dbReference type="ChEBI" id="CHEBI:18420"/>
    </ligand>
</feature>
<dbReference type="InterPro" id="IPR008205">
    <property type="entry name" value="GGGP_HepGP_synthase"/>
</dbReference>
<evidence type="ECO:0000256" key="4">
    <source>
        <dbReference type="ARBA" id="ARBA00022842"/>
    </source>
</evidence>
<dbReference type="EMBL" id="FXUA01000002">
    <property type="protein sequence ID" value="SMP13662.1"/>
    <property type="molecule type" value="Genomic_DNA"/>
</dbReference>
<keyword evidence="3 9" id="KW-0479">Metal-binding</keyword>
<evidence type="ECO:0000256" key="1">
    <source>
        <dbReference type="ARBA" id="ARBA00022516"/>
    </source>
</evidence>
<evidence type="ECO:0000256" key="2">
    <source>
        <dbReference type="ARBA" id="ARBA00022679"/>
    </source>
</evidence>
<comment type="catalytic activity">
    <reaction evidence="8 9">
        <text>sn-glycerol 1-phosphate + (2E,6E,10E)-geranylgeranyl diphosphate = sn-3-O-(geranylgeranyl)glycerol 1-phosphate + diphosphate</text>
        <dbReference type="Rhea" id="RHEA:23404"/>
        <dbReference type="ChEBI" id="CHEBI:33019"/>
        <dbReference type="ChEBI" id="CHEBI:57677"/>
        <dbReference type="ChEBI" id="CHEBI:57685"/>
        <dbReference type="ChEBI" id="CHEBI:58756"/>
        <dbReference type="EC" id="2.5.1.41"/>
    </reaction>
</comment>
<keyword evidence="1 9" id="KW-0444">Lipid biosynthesis</keyword>
<accession>A0ABY1NMG9</accession>
<protein>
    <recommendedName>
        <fullName evidence="9">Geranylgeranylglyceryl phosphate synthase</fullName>
        <shortName evidence="9">GGGP synthase</shortName>
        <shortName evidence="9">GGGPS</shortName>
        <ecNumber evidence="9">2.5.1.41</ecNumber>
    </recommendedName>
    <alternativeName>
        <fullName evidence="9">(S)-3-O-geranylgeranylglyceryl phosphate synthase</fullName>
    </alternativeName>
    <alternativeName>
        <fullName evidence="9">Phosphoglycerol geranylgeranyltransferase</fullName>
    </alternativeName>
</protein>
<keyword evidence="5 9" id="KW-0443">Lipid metabolism</keyword>
<dbReference type="SUPFAM" id="SSF51395">
    <property type="entry name" value="FMN-linked oxidoreductases"/>
    <property type="match status" value="1"/>
</dbReference>
<dbReference type="NCBIfam" id="TIGR01768">
    <property type="entry name" value="GGGP-family"/>
    <property type="match status" value="1"/>
</dbReference>
<comment type="caution">
    <text evidence="10">The sequence shown here is derived from an EMBL/GenBank/DDBJ whole genome shotgun (WGS) entry which is preliminary data.</text>
</comment>
<keyword evidence="11" id="KW-1185">Reference proteome</keyword>
<dbReference type="InterPro" id="IPR038597">
    <property type="entry name" value="GGGP/HepGP_synthase_sf"/>
</dbReference>
<dbReference type="NCBIfam" id="TIGR01769">
    <property type="entry name" value="GGGP"/>
    <property type="match status" value="1"/>
</dbReference>
<comment type="function">
    <text evidence="9">Prenyltransferase that catalyzes the transfer of the geranylgeranyl moiety of geranylgeranyl diphosphate (GGPP) to the C3 hydroxyl of sn-glycerol-1-phosphate (G1P).</text>
</comment>
<keyword evidence="4 9" id="KW-0460">Magnesium</keyword>
<dbReference type="EC" id="2.5.1.41" evidence="9"/>
<comment type="caution">
    <text evidence="9">Lacks conserved residue(s) required for the propagation of feature annotation.</text>
</comment>
<evidence type="ECO:0000256" key="7">
    <source>
        <dbReference type="ARBA" id="ARBA00023264"/>
    </source>
</evidence>
<keyword evidence="2 9" id="KW-0808">Transferase</keyword>
<dbReference type="NCBIfam" id="NF003198">
    <property type="entry name" value="PRK04169.1-2"/>
    <property type="match status" value="1"/>
</dbReference>
<keyword evidence="7 9" id="KW-1208">Phospholipid metabolism</keyword>
<dbReference type="InterPro" id="IPR010946">
    <property type="entry name" value="GGGP_synth"/>
</dbReference>
<feature type="binding site" evidence="9">
    <location>
        <begin position="210"/>
        <end position="211"/>
    </location>
    <ligand>
        <name>sn-glycerol 1-phosphate</name>
        <dbReference type="ChEBI" id="CHEBI:57685"/>
    </ligand>
</feature>
<evidence type="ECO:0000256" key="5">
    <source>
        <dbReference type="ARBA" id="ARBA00023098"/>
    </source>
</evidence>
<comment type="similarity">
    <text evidence="9">Belongs to the GGGP/HepGP synthase family. Group II subfamily.</text>
</comment>
<reference evidence="10 11" key="1">
    <citation type="submission" date="2017-05" db="EMBL/GenBank/DDBJ databases">
        <authorList>
            <person name="Varghese N."/>
            <person name="Submissions S."/>
        </authorList>
    </citation>
    <scope>NUCLEOTIDE SEQUENCE [LARGE SCALE GENOMIC DNA]</scope>
    <source>
        <strain evidence="10 11">DSM 15360</strain>
    </source>
</reference>
<evidence type="ECO:0000313" key="10">
    <source>
        <dbReference type="EMBL" id="SMP13662.1"/>
    </source>
</evidence>
<dbReference type="RefSeq" id="WP_283412043.1">
    <property type="nucleotide sequence ID" value="NZ_FXUA01000002.1"/>
</dbReference>